<dbReference type="SUPFAM" id="SSF111369">
    <property type="entry name" value="HlyD-like secretion proteins"/>
    <property type="match status" value="1"/>
</dbReference>
<evidence type="ECO:0000313" key="4">
    <source>
        <dbReference type="Proteomes" id="UP000664835"/>
    </source>
</evidence>
<proteinExistence type="inferred from homology"/>
<gene>
    <name evidence="3" type="ORF">J3998_00785</name>
</gene>
<dbReference type="PANTHER" id="PTHR30158">
    <property type="entry name" value="ACRA/E-RELATED COMPONENT OF DRUG EFFLUX TRANSPORTER"/>
    <property type="match status" value="1"/>
</dbReference>
<dbReference type="Pfam" id="PF25917">
    <property type="entry name" value="BSH_RND"/>
    <property type="match status" value="1"/>
</dbReference>
<comment type="similarity">
    <text evidence="1">Belongs to the membrane fusion protein (MFP) (TC 8.A.1) family.</text>
</comment>
<accession>A0ABS3Q1A7</accession>
<dbReference type="Gene3D" id="1.10.287.470">
    <property type="entry name" value="Helix hairpin bin"/>
    <property type="match status" value="1"/>
</dbReference>
<feature type="domain" description="Multidrug resistance protein MdtA-like barrel-sandwich hybrid" evidence="2">
    <location>
        <begin position="17"/>
        <end position="148"/>
    </location>
</feature>
<name>A0ABS3Q1A7_9GAMM</name>
<reference evidence="3 4" key="1">
    <citation type="submission" date="2021-03" db="EMBL/GenBank/DDBJ databases">
        <title>Thiomicrorhabdus sp.nov.,novel sulfur-oxidizing bacteria isolated from coastal sediment.</title>
        <authorList>
            <person name="Liu X."/>
        </authorList>
    </citation>
    <scope>NUCLEOTIDE SEQUENCE [LARGE SCALE GENOMIC DNA]</scope>
    <source>
        <strain evidence="3 4">6S2-11</strain>
    </source>
</reference>
<sequence length="158" mass="17221">MALSLGLSTVAAHAQNVIIGSLVASQVQKVYVQNGQGVKAGQKLMDLDDARYQAKLKRLKANADMKVALLQDAQIELDQALDLFDRTVTSRRTLDAAKLAHIKAKAEAEMAQADLQMHKAWAKYVYIRAPISGKISKIHAPVGTTVFKENSPLIELAQ</sequence>
<dbReference type="Gene3D" id="2.40.50.100">
    <property type="match status" value="1"/>
</dbReference>
<dbReference type="InterPro" id="IPR058625">
    <property type="entry name" value="MdtA-like_BSH"/>
</dbReference>
<evidence type="ECO:0000256" key="1">
    <source>
        <dbReference type="ARBA" id="ARBA00009477"/>
    </source>
</evidence>
<evidence type="ECO:0000259" key="2">
    <source>
        <dbReference type="Pfam" id="PF25917"/>
    </source>
</evidence>
<dbReference type="EMBL" id="JAGETV010000001">
    <property type="protein sequence ID" value="MBO1926097.1"/>
    <property type="molecule type" value="Genomic_DNA"/>
</dbReference>
<evidence type="ECO:0000313" key="3">
    <source>
        <dbReference type="EMBL" id="MBO1926097.1"/>
    </source>
</evidence>
<dbReference type="Proteomes" id="UP000664835">
    <property type="component" value="Unassembled WGS sequence"/>
</dbReference>
<organism evidence="3 4">
    <name type="scientific">Thiomicrorhabdus marina</name>
    <dbReference type="NCBI Taxonomy" id="2818442"/>
    <lineage>
        <taxon>Bacteria</taxon>
        <taxon>Pseudomonadati</taxon>
        <taxon>Pseudomonadota</taxon>
        <taxon>Gammaproteobacteria</taxon>
        <taxon>Thiotrichales</taxon>
        <taxon>Piscirickettsiaceae</taxon>
        <taxon>Thiomicrorhabdus</taxon>
    </lineage>
</organism>
<keyword evidence="4" id="KW-1185">Reference proteome</keyword>
<comment type="caution">
    <text evidence="3">The sequence shown here is derived from an EMBL/GenBank/DDBJ whole genome shotgun (WGS) entry which is preliminary data.</text>
</comment>
<protein>
    <submittedName>
        <fullName evidence="3">Biotin/lipoyl-binding protein</fullName>
    </submittedName>
</protein>